<proteinExistence type="predicted"/>
<evidence type="ECO:0000313" key="1">
    <source>
        <dbReference type="EMBL" id="GMN44857.1"/>
    </source>
</evidence>
<dbReference type="EMBL" id="BTGU01000019">
    <property type="protein sequence ID" value="GMN44857.1"/>
    <property type="molecule type" value="Genomic_DNA"/>
</dbReference>
<accession>A0AA88A5E1</accession>
<name>A0AA88A5E1_FICCA</name>
<sequence>MSRSPLRESCMRTKIMTMVEATVAYENDRFACSGEVLSPRRATTTSLYVNLTVIDGGGLGIFS</sequence>
<comment type="caution">
    <text evidence="1">The sequence shown here is derived from an EMBL/GenBank/DDBJ whole genome shotgun (WGS) entry which is preliminary data.</text>
</comment>
<protein>
    <submittedName>
        <fullName evidence="1">Uncharacterized protein</fullName>
    </submittedName>
</protein>
<evidence type="ECO:0000313" key="2">
    <source>
        <dbReference type="Proteomes" id="UP001187192"/>
    </source>
</evidence>
<keyword evidence="2" id="KW-1185">Reference proteome</keyword>
<reference evidence="1" key="1">
    <citation type="submission" date="2023-07" db="EMBL/GenBank/DDBJ databases">
        <title>draft genome sequence of fig (Ficus carica).</title>
        <authorList>
            <person name="Takahashi T."/>
            <person name="Nishimura K."/>
        </authorList>
    </citation>
    <scope>NUCLEOTIDE SEQUENCE</scope>
</reference>
<dbReference type="AlphaFoldDB" id="A0AA88A5E1"/>
<gene>
    <name evidence="1" type="ORF">TIFTF001_014049</name>
</gene>
<dbReference type="Proteomes" id="UP001187192">
    <property type="component" value="Unassembled WGS sequence"/>
</dbReference>
<organism evidence="1 2">
    <name type="scientific">Ficus carica</name>
    <name type="common">Common fig</name>
    <dbReference type="NCBI Taxonomy" id="3494"/>
    <lineage>
        <taxon>Eukaryota</taxon>
        <taxon>Viridiplantae</taxon>
        <taxon>Streptophyta</taxon>
        <taxon>Embryophyta</taxon>
        <taxon>Tracheophyta</taxon>
        <taxon>Spermatophyta</taxon>
        <taxon>Magnoliopsida</taxon>
        <taxon>eudicotyledons</taxon>
        <taxon>Gunneridae</taxon>
        <taxon>Pentapetalae</taxon>
        <taxon>rosids</taxon>
        <taxon>fabids</taxon>
        <taxon>Rosales</taxon>
        <taxon>Moraceae</taxon>
        <taxon>Ficeae</taxon>
        <taxon>Ficus</taxon>
    </lineage>
</organism>